<organism evidence="1 2">
    <name type="scientific">Rhizophagus clarus</name>
    <dbReference type="NCBI Taxonomy" id="94130"/>
    <lineage>
        <taxon>Eukaryota</taxon>
        <taxon>Fungi</taxon>
        <taxon>Fungi incertae sedis</taxon>
        <taxon>Mucoromycota</taxon>
        <taxon>Glomeromycotina</taxon>
        <taxon>Glomeromycetes</taxon>
        <taxon>Glomerales</taxon>
        <taxon>Glomeraceae</taxon>
        <taxon>Rhizophagus</taxon>
    </lineage>
</organism>
<comment type="caution">
    <text evidence="1">The sequence shown here is derived from an EMBL/GenBank/DDBJ whole genome shotgun (WGS) entry which is preliminary data.</text>
</comment>
<dbReference type="EMBL" id="BEXD01004206">
    <property type="protein sequence ID" value="GBC08313.1"/>
    <property type="molecule type" value="Genomic_DNA"/>
</dbReference>
<dbReference type="Proteomes" id="UP000247702">
    <property type="component" value="Unassembled WGS sequence"/>
</dbReference>
<reference evidence="1 2" key="1">
    <citation type="submission" date="2017-11" db="EMBL/GenBank/DDBJ databases">
        <title>The genome of Rhizophagus clarus HR1 reveals common genetic basis of auxotrophy among arbuscular mycorrhizal fungi.</title>
        <authorList>
            <person name="Kobayashi Y."/>
        </authorList>
    </citation>
    <scope>NUCLEOTIDE SEQUENCE [LARGE SCALE GENOMIC DNA]</scope>
    <source>
        <strain evidence="1 2">HR1</strain>
    </source>
</reference>
<gene>
    <name evidence="1" type="ORF">RclHR1_08010003</name>
</gene>
<evidence type="ECO:0000313" key="1">
    <source>
        <dbReference type="EMBL" id="GBC08313.1"/>
    </source>
</evidence>
<dbReference type="AlphaFoldDB" id="A0A2Z6S641"/>
<evidence type="ECO:0000313" key="2">
    <source>
        <dbReference type="Proteomes" id="UP000247702"/>
    </source>
</evidence>
<accession>A0A2Z6S641</accession>
<name>A0A2Z6S641_9GLOM</name>
<proteinExistence type="predicted"/>
<protein>
    <submittedName>
        <fullName evidence="1">Uncharacterized protein</fullName>
    </submittedName>
</protein>
<keyword evidence="2" id="KW-1185">Reference proteome</keyword>
<sequence length="222" mass="25318">MKVLPKSARETKEQFFGKKGWTLHSVLIAYSINRHVKLGFDISSGKDIENAISGICGTSVSHLEPDRKKVNLEKEETSYLVFPIVLDNTNYLSSYDLYSDKGKNLIRDGNKVTLNPSSQFLFWPLACRWVLKSAQKFGRKGGGKHISKKVWNLLQKYFLEGNVNKSERHTAESMLTQLKKNVEDGVIEEEKVPKLETIRNWISRYASQHCQEAAIVVQVSRT</sequence>